<keyword evidence="1" id="KW-1133">Transmembrane helix</keyword>
<keyword evidence="1" id="KW-0812">Transmembrane</keyword>
<protein>
    <recommendedName>
        <fullName evidence="4">Transmembrane protein</fullName>
    </recommendedName>
</protein>
<gene>
    <name evidence="2" type="ORF">PSON_ATCC_30995.1.T0660150</name>
</gene>
<evidence type="ECO:0000313" key="3">
    <source>
        <dbReference type="Proteomes" id="UP000692954"/>
    </source>
</evidence>
<comment type="caution">
    <text evidence="2">The sequence shown here is derived from an EMBL/GenBank/DDBJ whole genome shotgun (WGS) entry which is preliminary data.</text>
</comment>
<accession>A0A8S1NVU6</accession>
<feature type="transmembrane region" description="Helical" evidence="1">
    <location>
        <begin position="134"/>
        <end position="155"/>
    </location>
</feature>
<proteinExistence type="predicted"/>
<dbReference type="Proteomes" id="UP000692954">
    <property type="component" value="Unassembled WGS sequence"/>
</dbReference>
<evidence type="ECO:0008006" key="4">
    <source>
        <dbReference type="Google" id="ProtNLM"/>
    </source>
</evidence>
<sequence>MIKGNIIILNKSEMRRQKYIDMKKKANKLKDRYINQEIHYINQKNDNSKLENIQITKYSNKKGNYMFKILKQKISKLWSQLFQLLLLNQPIFSSFHFGSNSKQFQLMQKHNNQEIRNKRDKGQTTDHDNLLSNQLIQCIIILILMLFVMIQIELWC</sequence>
<keyword evidence="1" id="KW-0472">Membrane</keyword>
<reference evidence="2" key="1">
    <citation type="submission" date="2021-01" db="EMBL/GenBank/DDBJ databases">
        <authorList>
            <consortium name="Genoscope - CEA"/>
            <person name="William W."/>
        </authorList>
    </citation>
    <scope>NUCLEOTIDE SEQUENCE</scope>
</reference>
<dbReference type="AlphaFoldDB" id="A0A8S1NVU6"/>
<name>A0A8S1NVU6_9CILI</name>
<keyword evidence="3" id="KW-1185">Reference proteome</keyword>
<evidence type="ECO:0000313" key="2">
    <source>
        <dbReference type="EMBL" id="CAD8096412.1"/>
    </source>
</evidence>
<evidence type="ECO:0000256" key="1">
    <source>
        <dbReference type="SAM" id="Phobius"/>
    </source>
</evidence>
<organism evidence="2 3">
    <name type="scientific">Paramecium sonneborni</name>
    <dbReference type="NCBI Taxonomy" id="65129"/>
    <lineage>
        <taxon>Eukaryota</taxon>
        <taxon>Sar</taxon>
        <taxon>Alveolata</taxon>
        <taxon>Ciliophora</taxon>
        <taxon>Intramacronucleata</taxon>
        <taxon>Oligohymenophorea</taxon>
        <taxon>Peniculida</taxon>
        <taxon>Parameciidae</taxon>
        <taxon>Paramecium</taxon>
    </lineage>
</organism>
<dbReference type="EMBL" id="CAJJDN010000066">
    <property type="protein sequence ID" value="CAD8096412.1"/>
    <property type="molecule type" value="Genomic_DNA"/>
</dbReference>